<dbReference type="GO" id="GO:0030435">
    <property type="term" value="P:sporulation resulting in formation of a cellular spore"/>
    <property type="evidence" value="ECO:0007669"/>
    <property type="project" value="InterPro"/>
</dbReference>
<evidence type="ECO:0000313" key="3">
    <source>
        <dbReference type="Proteomes" id="UP000244184"/>
    </source>
</evidence>
<gene>
    <name evidence="2" type="ORF">C8Z91_13510</name>
</gene>
<protein>
    <recommendedName>
        <fullName evidence="4">YhcN/YlaJ family sporulation lipoprotein</fullName>
    </recommendedName>
</protein>
<proteinExistence type="predicted"/>
<dbReference type="InterPro" id="IPR019076">
    <property type="entry name" value="Spore_lipoprot_YhcN/YlaJ-like"/>
</dbReference>
<evidence type="ECO:0008006" key="4">
    <source>
        <dbReference type="Google" id="ProtNLM"/>
    </source>
</evidence>
<feature type="region of interest" description="Disordered" evidence="1">
    <location>
        <begin position="88"/>
        <end position="112"/>
    </location>
</feature>
<evidence type="ECO:0000313" key="2">
    <source>
        <dbReference type="EMBL" id="PUA38616.1"/>
    </source>
</evidence>
<dbReference type="Pfam" id="PF09580">
    <property type="entry name" value="Spore_YhcN_YlaJ"/>
    <property type="match status" value="1"/>
</dbReference>
<dbReference type="InterPro" id="IPR014247">
    <property type="entry name" value="Spore_lipoprot_YhcN/YlaJ"/>
</dbReference>
<dbReference type="NCBIfam" id="TIGR02898">
    <property type="entry name" value="spore_YhcN_YlaJ"/>
    <property type="match status" value="1"/>
</dbReference>
<feature type="compositionally biased region" description="Low complexity" evidence="1">
    <location>
        <begin position="88"/>
        <end position="108"/>
    </location>
</feature>
<accession>A0A2T6G390</accession>
<organism evidence="2 3">
    <name type="scientific">Paenibacillus elgii</name>
    <dbReference type="NCBI Taxonomy" id="189691"/>
    <lineage>
        <taxon>Bacteria</taxon>
        <taxon>Bacillati</taxon>
        <taxon>Bacillota</taxon>
        <taxon>Bacilli</taxon>
        <taxon>Bacillales</taxon>
        <taxon>Paenibacillaceae</taxon>
        <taxon>Paenibacillus</taxon>
    </lineage>
</organism>
<dbReference type="Proteomes" id="UP000244184">
    <property type="component" value="Unassembled WGS sequence"/>
</dbReference>
<dbReference type="EMBL" id="PYHP01000033">
    <property type="protein sequence ID" value="PUA38616.1"/>
    <property type="molecule type" value="Genomic_DNA"/>
</dbReference>
<name>A0A2T6G390_9BACL</name>
<sequence>MPLSRRTVFASYKKLVTILESPGFWSRASLRACQTMGVSILKTTIIHREVATTMNHVKVWVRASLVLGCVAVLAAGCTNRQQARMQQQAAQPQQQTQTHYTHQGTNQGVQPNQTTARKIDIADAAAHKIVSEVPEVHSANVLVSDRTAYVASVLKPNQTLTQDVENRIAGKIRATDANVQRVYVSVNPDFVGRVNTYIADVRAGRPVGGFVQGFADLVRRVFPTAH</sequence>
<reference evidence="2 3" key="1">
    <citation type="submission" date="2018-03" db="EMBL/GenBank/DDBJ databases">
        <title>Genome sequence of Paenibacillus elgii strain AC13 an antimicrobial compound producing bacteria.</title>
        <authorList>
            <person name="Kurokawa A.S."/>
            <person name="Araujo J.F."/>
            <person name="Costa R.A."/>
            <person name="Ortega D.B."/>
            <person name="Pires A.S."/>
            <person name="Pappas G.J.Jr."/>
            <person name="Franco O.L."/>
            <person name="Barreto C."/>
            <person name="Magalhaes B.S."/>
            <person name="Kruger R.H."/>
        </authorList>
    </citation>
    <scope>NUCLEOTIDE SEQUENCE [LARGE SCALE GENOMIC DNA]</scope>
    <source>
        <strain evidence="2 3">AC13</strain>
    </source>
</reference>
<evidence type="ECO:0000256" key="1">
    <source>
        <dbReference type="SAM" id="MobiDB-lite"/>
    </source>
</evidence>
<dbReference type="AlphaFoldDB" id="A0A2T6G390"/>
<comment type="caution">
    <text evidence="2">The sequence shown here is derived from an EMBL/GenBank/DDBJ whole genome shotgun (WGS) entry which is preliminary data.</text>
</comment>